<comment type="caution">
    <text evidence="3">The sequence shown here is derived from an EMBL/GenBank/DDBJ whole genome shotgun (WGS) entry which is preliminary data.</text>
</comment>
<protein>
    <submittedName>
        <fullName evidence="3">ABC transporter substrate-binding protein</fullName>
    </submittedName>
</protein>
<keyword evidence="4" id="KW-1185">Reference proteome</keyword>
<dbReference type="SUPFAM" id="SSF53807">
    <property type="entry name" value="Helical backbone' metal receptor"/>
    <property type="match status" value="1"/>
</dbReference>
<dbReference type="Gene3D" id="3.40.50.1980">
    <property type="entry name" value="Nitrogenase molybdenum iron protein domain"/>
    <property type="match status" value="2"/>
</dbReference>
<dbReference type="InterPro" id="IPR050902">
    <property type="entry name" value="ABC_Transporter_SBP"/>
</dbReference>
<dbReference type="InterPro" id="IPR002491">
    <property type="entry name" value="ABC_transptr_periplasmic_BD"/>
</dbReference>
<name>A0ABW5C6N1_9PROT</name>
<dbReference type="PROSITE" id="PS50983">
    <property type="entry name" value="FE_B12_PBP"/>
    <property type="match status" value="1"/>
</dbReference>
<dbReference type="PANTHER" id="PTHR30535">
    <property type="entry name" value="VITAMIN B12-BINDING PROTEIN"/>
    <property type="match status" value="1"/>
</dbReference>
<evidence type="ECO:0000256" key="1">
    <source>
        <dbReference type="SAM" id="SignalP"/>
    </source>
</evidence>
<dbReference type="RefSeq" id="WP_377314005.1">
    <property type="nucleotide sequence ID" value="NZ_JBHUIY010000002.1"/>
</dbReference>
<accession>A0ABW5C6N1</accession>
<evidence type="ECO:0000313" key="3">
    <source>
        <dbReference type="EMBL" id="MFD2232576.1"/>
    </source>
</evidence>
<dbReference type="PANTHER" id="PTHR30535:SF34">
    <property type="entry name" value="MOLYBDATE-BINDING PROTEIN MOLA"/>
    <property type="match status" value="1"/>
</dbReference>
<dbReference type="Proteomes" id="UP001597296">
    <property type="component" value="Unassembled WGS sequence"/>
</dbReference>
<reference evidence="4" key="1">
    <citation type="journal article" date="2019" name="Int. J. Syst. Evol. Microbiol.">
        <title>The Global Catalogue of Microorganisms (GCM) 10K type strain sequencing project: providing services to taxonomists for standard genome sequencing and annotation.</title>
        <authorList>
            <consortium name="The Broad Institute Genomics Platform"/>
            <consortium name="The Broad Institute Genome Sequencing Center for Infectious Disease"/>
            <person name="Wu L."/>
            <person name="Ma J."/>
        </authorList>
    </citation>
    <scope>NUCLEOTIDE SEQUENCE [LARGE SCALE GENOMIC DNA]</scope>
    <source>
        <strain evidence="4">KCTC 15012</strain>
    </source>
</reference>
<evidence type="ECO:0000259" key="2">
    <source>
        <dbReference type="PROSITE" id="PS50983"/>
    </source>
</evidence>
<sequence length="267" mass="27769">MRLGVLLTLTLLLALPALAEPPRRIVSANLCADRLVLELAERDRVRAVGPFAADPAVSTVAAAAQGLPVTEGRVEQILAFHPDLVVLGTFNDPATGMLLERLGVPVYRVGAPQSLDGVRAEIRRLAAALGETARGEAMVARLEAGLAALPRLERPVVAAVYQAGGWSAGRGTLADELFGRVGLVNLAAATGRSGIAPLPLETLVAGRPELIVIESMGEEAPSLSGELLRHPVLAGRGLRRVTVPMRLWACPDPALAAAAALVAEAAR</sequence>
<feature type="signal peptide" evidence="1">
    <location>
        <begin position="1"/>
        <end position="19"/>
    </location>
</feature>
<dbReference type="EMBL" id="JBHUIY010000002">
    <property type="protein sequence ID" value="MFD2232576.1"/>
    <property type="molecule type" value="Genomic_DNA"/>
</dbReference>
<feature type="domain" description="Fe/B12 periplasmic-binding" evidence="2">
    <location>
        <begin position="24"/>
        <end position="267"/>
    </location>
</feature>
<evidence type="ECO:0000313" key="4">
    <source>
        <dbReference type="Proteomes" id="UP001597296"/>
    </source>
</evidence>
<feature type="chain" id="PRO_5046912621" evidence="1">
    <location>
        <begin position="20"/>
        <end position="267"/>
    </location>
</feature>
<organism evidence="3 4">
    <name type="scientific">Phaeospirillum tilakii</name>
    <dbReference type="NCBI Taxonomy" id="741673"/>
    <lineage>
        <taxon>Bacteria</taxon>
        <taxon>Pseudomonadati</taxon>
        <taxon>Pseudomonadota</taxon>
        <taxon>Alphaproteobacteria</taxon>
        <taxon>Rhodospirillales</taxon>
        <taxon>Rhodospirillaceae</taxon>
        <taxon>Phaeospirillum</taxon>
    </lineage>
</organism>
<keyword evidence="1" id="KW-0732">Signal</keyword>
<dbReference type="Pfam" id="PF01497">
    <property type="entry name" value="Peripla_BP_2"/>
    <property type="match status" value="1"/>
</dbReference>
<proteinExistence type="predicted"/>
<gene>
    <name evidence="3" type="ORF">ACFSNB_02035</name>
</gene>